<dbReference type="EMBL" id="CP066831">
    <property type="protein sequence ID" value="QQM41670.1"/>
    <property type="molecule type" value="Genomic_DNA"/>
</dbReference>
<name>A0A7T7I601_9ACTN</name>
<feature type="active site" description="Proton donor" evidence="2">
    <location>
        <position position="43"/>
    </location>
</feature>
<dbReference type="NCBIfam" id="TIGR02258">
    <property type="entry name" value="2_5_ligase"/>
    <property type="match status" value="1"/>
</dbReference>
<dbReference type="Pfam" id="PF13563">
    <property type="entry name" value="2_5_RNA_ligase2"/>
    <property type="match status" value="1"/>
</dbReference>
<keyword evidence="1 2" id="KW-0378">Hydrolase</keyword>
<dbReference type="HAMAP" id="MF_01940">
    <property type="entry name" value="RNA_CPDase"/>
    <property type="match status" value="1"/>
</dbReference>
<accession>A0A7T7I601</accession>
<protein>
    <recommendedName>
        <fullName evidence="2">RNA 2',3'-cyclic phosphodiesterase</fullName>
        <shortName evidence="2">RNA 2',3'-CPDase</shortName>
        <ecNumber evidence="2">3.1.4.58</ecNumber>
    </recommendedName>
</protein>
<dbReference type="KEGG" id="slf:JEQ17_20915"/>
<dbReference type="InterPro" id="IPR009097">
    <property type="entry name" value="Cyclic_Pdiesterase"/>
</dbReference>
<dbReference type="EC" id="3.1.4.58" evidence="2"/>
<evidence type="ECO:0000313" key="4">
    <source>
        <dbReference type="Proteomes" id="UP000595636"/>
    </source>
</evidence>
<dbReference type="AlphaFoldDB" id="A0A7T7I601"/>
<gene>
    <name evidence="3" type="primary">thpR</name>
    <name evidence="3" type="ORF">JEQ17_20915</name>
</gene>
<dbReference type="GO" id="GO:0004113">
    <property type="term" value="F:2',3'-cyclic-nucleotide 3'-phosphodiesterase activity"/>
    <property type="evidence" value="ECO:0007669"/>
    <property type="project" value="InterPro"/>
</dbReference>
<organism evidence="3 4">
    <name type="scientific">Streptomyces liliifuscus</name>
    <dbReference type="NCBI Taxonomy" id="2797636"/>
    <lineage>
        <taxon>Bacteria</taxon>
        <taxon>Bacillati</taxon>
        <taxon>Actinomycetota</taxon>
        <taxon>Actinomycetes</taxon>
        <taxon>Kitasatosporales</taxon>
        <taxon>Streptomycetaceae</taxon>
        <taxon>Streptomyces</taxon>
    </lineage>
</organism>
<dbReference type="InterPro" id="IPR004175">
    <property type="entry name" value="RNA_CPDase"/>
</dbReference>
<proteinExistence type="inferred from homology"/>
<evidence type="ECO:0000313" key="3">
    <source>
        <dbReference type="EMBL" id="QQM41670.1"/>
    </source>
</evidence>
<dbReference type="Proteomes" id="UP000595636">
    <property type="component" value="Chromosome"/>
</dbReference>
<dbReference type="PANTHER" id="PTHR35561:SF1">
    <property type="entry name" value="RNA 2',3'-CYCLIC PHOSPHODIESTERASE"/>
    <property type="match status" value="1"/>
</dbReference>
<dbReference type="RefSeq" id="WP_200396660.1">
    <property type="nucleotide sequence ID" value="NZ_CP066831.1"/>
</dbReference>
<dbReference type="Gene3D" id="3.90.1140.10">
    <property type="entry name" value="Cyclic phosphodiesterase"/>
    <property type="match status" value="1"/>
</dbReference>
<evidence type="ECO:0000256" key="2">
    <source>
        <dbReference type="HAMAP-Rule" id="MF_01940"/>
    </source>
</evidence>
<dbReference type="PANTHER" id="PTHR35561">
    <property type="entry name" value="RNA 2',3'-CYCLIC PHOSPHODIESTERASE"/>
    <property type="match status" value="1"/>
</dbReference>
<dbReference type="GO" id="GO:0008664">
    <property type="term" value="F:RNA 2',3'-cyclic 3'-phosphodiesterase activity"/>
    <property type="evidence" value="ECO:0007669"/>
    <property type="project" value="UniProtKB-EC"/>
</dbReference>
<sequence>MRLFAAVLPPENVTAELASVVDELRNLPEPGPGLRWTGLPGWHFTLAFYGEVDDGLVPDLSARLERAARRTDPFPLSLRGGGRFGGRALWAGAAGDVRTLRLLAERAGAAGHKAGVEREEHRRYRPHLTLARSREEADLAPYVSLLDGFEGRAWTVADLCLMRSRLPVSGVPGEQPRYEVHGRWPLGGPVDGPLAGGG</sequence>
<keyword evidence="4" id="KW-1185">Reference proteome</keyword>
<comment type="function">
    <text evidence="2">Hydrolyzes RNA 2',3'-cyclic phosphodiester to an RNA 2'-phosphomonoester.</text>
</comment>
<dbReference type="SUPFAM" id="SSF55144">
    <property type="entry name" value="LigT-like"/>
    <property type="match status" value="1"/>
</dbReference>
<evidence type="ECO:0000256" key="1">
    <source>
        <dbReference type="ARBA" id="ARBA00022801"/>
    </source>
</evidence>
<feature type="short sequence motif" description="HXTX 1" evidence="2">
    <location>
        <begin position="43"/>
        <end position="46"/>
    </location>
</feature>
<comment type="similarity">
    <text evidence="2">Belongs to the 2H phosphoesterase superfamily. ThpR family.</text>
</comment>
<feature type="active site" description="Proton acceptor" evidence="2">
    <location>
        <position position="127"/>
    </location>
</feature>
<comment type="catalytic activity">
    <reaction evidence="2">
        <text>a 3'-end 2',3'-cyclophospho-ribonucleotide-RNA + H2O = a 3'-end 2'-phospho-ribonucleotide-RNA + H(+)</text>
        <dbReference type="Rhea" id="RHEA:11828"/>
        <dbReference type="Rhea" id="RHEA-COMP:10464"/>
        <dbReference type="Rhea" id="RHEA-COMP:17353"/>
        <dbReference type="ChEBI" id="CHEBI:15377"/>
        <dbReference type="ChEBI" id="CHEBI:15378"/>
        <dbReference type="ChEBI" id="CHEBI:83064"/>
        <dbReference type="ChEBI" id="CHEBI:173113"/>
        <dbReference type="EC" id="3.1.4.58"/>
    </reaction>
</comment>
<feature type="short sequence motif" description="HXTX 2" evidence="2">
    <location>
        <begin position="127"/>
        <end position="130"/>
    </location>
</feature>
<reference evidence="3 4" key="1">
    <citation type="submission" date="2020-12" db="EMBL/GenBank/DDBJ databases">
        <title>A novel species.</title>
        <authorList>
            <person name="Li K."/>
        </authorList>
    </citation>
    <scope>NUCLEOTIDE SEQUENCE [LARGE SCALE GENOMIC DNA]</scope>
    <source>
        <strain evidence="3 4">ZYC-3</strain>
    </source>
</reference>